<dbReference type="PRINTS" id="PR00463">
    <property type="entry name" value="EP450I"/>
</dbReference>
<protein>
    <recommendedName>
        <fullName evidence="9">Cytochrome P450</fullName>
    </recommendedName>
</protein>
<keyword evidence="3 6" id="KW-0479">Metal-binding</keyword>
<accession>A0ABS8T0Z0</accession>
<reference evidence="7 8" key="1">
    <citation type="journal article" date="2021" name="BMC Genomics">
        <title>Datura genome reveals duplications of psychoactive alkaloid biosynthetic genes and high mutation rate following tissue culture.</title>
        <authorList>
            <person name="Rajewski A."/>
            <person name="Carter-House D."/>
            <person name="Stajich J."/>
            <person name="Litt A."/>
        </authorList>
    </citation>
    <scope>NUCLEOTIDE SEQUENCE [LARGE SCALE GENOMIC DNA]</scope>
    <source>
        <strain evidence="7">AR-01</strain>
    </source>
</reference>
<dbReference type="PANTHER" id="PTHR47955">
    <property type="entry name" value="CYTOCHROME P450 FAMILY 71 PROTEIN"/>
    <property type="match status" value="1"/>
</dbReference>
<dbReference type="PROSITE" id="PS00086">
    <property type="entry name" value="CYTOCHROME_P450"/>
    <property type="match status" value="1"/>
</dbReference>
<evidence type="ECO:0000313" key="8">
    <source>
        <dbReference type="Proteomes" id="UP000823775"/>
    </source>
</evidence>
<dbReference type="SUPFAM" id="SSF48264">
    <property type="entry name" value="Cytochrome P450"/>
    <property type="match status" value="1"/>
</dbReference>
<evidence type="ECO:0000256" key="4">
    <source>
        <dbReference type="ARBA" id="ARBA00023002"/>
    </source>
</evidence>
<dbReference type="InterPro" id="IPR002401">
    <property type="entry name" value="Cyt_P450_E_grp-I"/>
</dbReference>
<dbReference type="Pfam" id="PF00067">
    <property type="entry name" value="p450"/>
    <property type="match status" value="1"/>
</dbReference>
<proteinExistence type="inferred from homology"/>
<dbReference type="PRINTS" id="PR00385">
    <property type="entry name" value="P450"/>
</dbReference>
<comment type="similarity">
    <text evidence="1 6">Belongs to the cytochrome P450 family.</text>
</comment>
<keyword evidence="6" id="KW-0503">Monooxygenase</keyword>
<sequence length="332" mass="37911">MDSFMALKMWRLVLTENTGDKLEVSSDRSERCSRCMTNNIIKSRVAIGRTYNEGESGIALKALLEEVAKVAKDLDAFLESVIEERIIRNKKEEYRKGEAKDFVDVLLEIQNGKETGFTLQRDSLKAILLDSFFAGTDATYIALEWTMTELLKHPRVMKKLQDEVRQLAQGKAKITEDDLGNMQYLKAVIKETLRLHPPVPLLAPRESMEDVKLLDYHINAKTQVFINAWTIGRDPLWWDELEKYQPERFLKNNIDVKGLNFELIPFGTGRRGCPGTYFSIMVNELALANLVYKFNFALPEGIMPENLDMTECTGLNIRRKSPLLAVATPRSS</sequence>
<dbReference type="InterPro" id="IPR017972">
    <property type="entry name" value="Cyt_P450_CS"/>
</dbReference>
<dbReference type="InterPro" id="IPR001128">
    <property type="entry name" value="Cyt_P450"/>
</dbReference>
<keyword evidence="8" id="KW-1185">Reference proteome</keyword>
<keyword evidence="2 6" id="KW-0349">Heme</keyword>
<dbReference type="PANTHER" id="PTHR47955:SF17">
    <property type="entry name" value="CYTOCHROME 71A4"/>
    <property type="match status" value="1"/>
</dbReference>
<dbReference type="Proteomes" id="UP000823775">
    <property type="component" value="Unassembled WGS sequence"/>
</dbReference>
<evidence type="ECO:0000256" key="2">
    <source>
        <dbReference type="ARBA" id="ARBA00022617"/>
    </source>
</evidence>
<evidence type="ECO:0000256" key="6">
    <source>
        <dbReference type="RuleBase" id="RU000461"/>
    </source>
</evidence>
<organism evidence="7 8">
    <name type="scientific">Datura stramonium</name>
    <name type="common">Jimsonweed</name>
    <name type="synonym">Common thornapple</name>
    <dbReference type="NCBI Taxonomy" id="4076"/>
    <lineage>
        <taxon>Eukaryota</taxon>
        <taxon>Viridiplantae</taxon>
        <taxon>Streptophyta</taxon>
        <taxon>Embryophyta</taxon>
        <taxon>Tracheophyta</taxon>
        <taxon>Spermatophyta</taxon>
        <taxon>Magnoliopsida</taxon>
        <taxon>eudicotyledons</taxon>
        <taxon>Gunneridae</taxon>
        <taxon>Pentapetalae</taxon>
        <taxon>asterids</taxon>
        <taxon>lamiids</taxon>
        <taxon>Solanales</taxon>
        <taxon>Solanaceae</taxon>
        <taxon>Solanoideae</taxon>
        <taxon>Datureae</taxon>
        <taxon>Datura</taxon>
    </lineage>
</organism>
<evidence type="ECO:0000256" key="1">
    <source>
        <dbReference type="ARBA" id="ARBA00010617"/>
    </source>
</evidence>
<dbReference type="InterPro" id="IPR036396">
    <property type="entry name" value="Cyt_P450_sf"/>
</dbReference>
<name>A0ABS8T0Z0_DATST</name>
<comment type="caution">
    <text evidence="7">The sequence shown here is derived from an EMBL/GenBank/DDBJ whole genome shotgun (WGS) entry which is preliminary data.</text>
</comment>
<gene>
    <name evidence="7" type="ORF">HAX54_053426</name>
</gene>
<dbReference type="EMBL" id="JACEIK010000994">
    <property type="protein sequence ID" value="MCD7464796.1"/>
    <property type="molecule type" value="Genomic_DNA"/>
</dbReference>
<keyword evidence="5 6" id="KW-0408">Iron</keyword>
<evidence type="ECO:0000256" key="3">
    <source>
        <dbReference type="ARBA" id="ARBA00022723"/>
    </source>
</evidence>
<keyword evidence="4 6" id="KW-0560">Oxidoreductase</keyword>
<evidence type="ECO:0000256" key="5">
    <source>
        <dbReference type="ARBA" id="ARBA00023004"/>
    </source>
</evidence>
<evidence type="ECO:0008006" key="9">
    <source>
        <dbReference type="Google" id="ProtNLM"/>
    </source>
</evidence>
<dbReference type="Gene3D" id="1.10.630.10">
    <property type="entry name" value="Cytochrome P450"/>
    <property type="match status" value="1"/>
</dbReference>
<evidence type="ECO:0000313" key="7">
    <source>
        <dbReference type="EMBL" id="MCD7464796.1"/>
    </source>
</evidence>